<comment type="caution">
    <text evidence="1">The sequence shown here is derived from an EMBL/GenBank/DDBJ whole genome shotgun (WGS) entry which is preliminary data.</text>
</comment>
<accession>A0ABR2LEZ5</accession>
<dbReference type="EMBL" id="JBBWWR010000020">
    <property type="protein sequence ID" value="KAK8939383.1"/>
    <property type="molecule type" value="Genomic_DNA"/>
</dbReference>
<sequence length="159" mass="18080">MIRKVAVGTVLEGSQRKTQREFTGGRISHVLEGNRGGNAKWVWSVVEDGPRVSEYLWVFGGYLSYDIEIDDITPMASGSSNVWSPSDVKKHKKKEEKEREKLFDGANNYVRPRDAAAAAAHARDKLSERQEKLEKILFESEQQPTIFCNELANLIHLYK</sequence>
<organism evidence="1 2">
    <name type="scientific">Platanthera guangdongensis</name>
    <dbReference type="NCBI Taxonomy" id="2320717"/>
    <lineage>
        <taxon>Eukaryota</taxon>
        <taxon>Viridiplantae</taxon>
        <taxon>Streptophyta</taxon>
        <taxon>Embryophyta</taxon>
        <taxon>Tracheophyta</taxon>
        <taxon>Spermatophyta</taxon>
        <taxon>Magnoliopsida</taxon>
        <taxon>Liliopsida</taxon>
        <taxon>Asparagales</taxon>
        <taxon>Orchidaceae</taxon>
        <taxon>Orchidoideae</taxon>
        <taxon>Orchideae</taxon>
        <taxon>Orchidinae</taxon>
        <taxon>Platanthera</taxon>
    </lineage>
</organism>
<proteinExistence type="predicted"/>
<protein>
    <submittedName>
        <fullName evidence="1">Uncharacterized protein</fullName>
    </submittedName>
</protein>
<reference evidence="1 2" key="1">
    <citation type="journal article" date="2022" name="Nat. Plants">
        <title>Genomes of leafy and leafless Platanthera orchids illuminate the evolution of mycoheterotrophy.</title>
        <authorList>
            <person name="Li M.H."/>
            <person name="Liu K.W."/>
            <person name="Li Z."/>
            <person name="Lu H.C."/>
            <person name="Ye Q.L."/>
            <person name="Zhang D."/>
            <person name="Wang J.Y."/>
            <person name="Li Y.F."/>
            <person name="Zhong Z.M."/>
            <person name="Liu X."/>
            <person name="Yu X."/>
            <person name="Liu D.K."/>
            <person name="Tu X.D."/>
            <person name="Liu B."/>
            <person name="Hao Y."/>
            <person name="Liao X.Y."/>
            <person name="Jiang Y.T."/>
            <person name="Sun W.H."/>
            <person name="Chen J."/>
            <person name="Chen Y.Q."/>
            <person name="Ai Y."/>
            <person name="Zhai J.W."/>
            <person name="Wu S.S."/>
            <person name="Zhou Z."/>
            <person name="Hsiao Y.Y."/>
            <person name="Wu W.L."/>
            <person name="Chen Y.Y."/>
            <person name="Lin Y.F."/>
            <person name="Hsu J.L."/>
            <person name="Li C.Y."/>
            <person name="Wang Z.W."/>
            <person name="Zhao X."/>
            <person name="Zhong W.Y."/>
            <person name="Ma X.K."/>
            <person name="Ma L."/>
            <person name="Huang J."/>
            <person name="Chen G.Z."/>
            <person name="Huang M.Z."/>
            <person name="Huang L."/>
            <person name="Peng D.H."/>
            <person name="Luo Y.B."/>
            <person name="Zou S.Q."/>
            <person name="Chen S.P."/>
            <person name="Lan S."/>
            <person name="Tsai W.C."/>
            <person name="Van de Peer Y."/>
            <person name="Liu Z.J."/>
        </authorList>
    </citation>
    <scope>NUCLEOTIDE SEQUENCE [LARGE SCALE GENOMIC DNA]</scope>
    <source>
        <strain evidence="1">Lor288</strain>
    </source>
</reference>
<gene>
    <name evidence="1" type="ORF">KSP40_PGU006390</name>
</gene>
<keyword evidence="2" id="KW-1185">Reference proteome</keyword>
<name>A0ABR2LEZ5_9ASPA</name>
<evidence type="ECO:0000313" key="1">
    <source>
        <dbReference type="EMBL" id="KAK8939383.1"/>
    </source>
</evidence>
<dbReference type="Proteomes" id="UP001412067">
    <property type="component" value="Unassembled WGS sequence"/>
</dbReference>
<evidence type="ECO:0000313" key="2">
    <source>
        <dbReference type="Proteomes" id="UP001412067"/>
    </source>
</evidence>